<dbReference type="SMR" id="A0A0N0G2T4"/>
<reference evidence="1 2" key="1">
    <citation type="submission" date="2018-08" db="EMBL/GenBank/DDBJ databases">
        <title>Recombination of ecologically and evolutionarily significant loci maintains genetic cohesion in the Pseudomonas syringae species complex.</title>
        <authorList>
            <person name="Dillon M."/>
            <person name="Thakur S."/>
            <person name="Almeida R.N.D."/>
            <person name="Weir B.S."/>
            <person name="Guttman D.S."/>
        </authorList>
    </citation>
    <scope>NUCLEOTIDE SEQUENCE [LARGE SCALE GENOMIC DNA]</scope>
    <source>
        <strain evidence="1 2">ICMP 11281</strain>
    </source>
</reference>
<dbReference type="DNASU" id="1184672"/>
<dbReference type="EMBL" id="RBUQ01000162">
    <property type="protein sequence ID" value="RMV37030.1"/>
    <property type="molecule type" value="Genomic_DNA"/>
</dbReference>
<gene>
    <name evidence="1" type="ORF">ALP13_02368</name>
</gene>
<name>A0A0N0G2T4_PSEYM</name>
<dbReference type="PANTHER" id="PTHR35145:SF1">
    <property type="entry name" value="CYTOPLASMIC PROTEIN"/>
    <property type="match status" value="1"/>
</dbReference>
<dbReference type="Proteomes" id="UP000271631">
    <property type="component" value="Unassembled WGS sequence"/>
</dbReference>
<sequence length="117" mass="13737">MNRQQFIDYAQKKYDTKPDHPWEKFPDYAVFRHSDNDKWYALLMDIPAEKIGINGDKRVDVIDLKVQPELVGSLRKKPGIYPAYHMNKEHWITVLLNGPLGAKEIHSLIEDSFQLTR</sequence>
<evidence type="ECO:0008006" key="3">
    <source>
        <dbReference type="Google" id="ProtNLM"/>
    </source>
</evidence>
<evidence type="ECO:0000313" key="2">
    <source>
        <dbReference type="Proteomes" id="UP000271631"/>
    </source>
</evidence>
<dbReference type="InterPro" id="IPR038056">
    <property type="entry name" value="YjbR-like_sf"/>
</dbReference>
<protein>
    <recommendedName>
        <fullName evidence="3">MmcQ/YjbR family DNA-binding protein</fullName>
    </recommendedName>
</protein>
<proteinExistence type="predicted"/>
<dbReference type="RefSeq" id="WP_011104332.1">
    <property type="nucleotide sequence ID" value="NZ_JAEVFP010000060.1"/>
</dbReference>
<dbReference type="SUPFAM" id="SSF142906">
    <property type="entry name" value="YjbR-like"/>
    <property type="match status" value="1"/>
</dbReference>
<evidence type="ECO:0000313" key="1">
    <source>
        <dbReference type="EMBL" id="RMV37030.1"/>
    </source>
</evidence>
<organism evidence="1 2">
    <name type="scientific">Pseudomonas syringae pv. maculicola</name>
    <dbReference type="NCBI Taxonomy" id="59511"/>
    <lineage>
        <taxon>Bacteria</taxon>
        <taxon>Pseudomonadati</taxon>
        <taxon>Pseudomonadota</taxon>
        <taxon>Gammaproteobacteria</taxon>
        <taxon>Pseudomonadales</taxon>
        <taxon>Pseudomonadaceae</taxon>
        <taxon>Pseudomonas</taxon>
    </lineage>
</organism>
<dbReference type="Gene3D" id="3.90.1150.30">
    <property type="match status" value="1"/>
</dbReference>
<dbReference type="PANTHER" id="PTHR35145">
    <property type="entry name" value="CYTOPLASMIC PROTEIN-RELATED"/>
    <property type="match status" value="1"/>
</dbReference>
<comment type="caution">
    <text evidence="1">The sequence shown here is derived from an EMBL/GenBank/DDBJ whole genome shotgun (WGS) entry which is preliminary data.</text>
</comment>
<dbReference type="InterPro" id="IPR058532">
    <property type="entry name" value="YjbR/MT2646/Rv2570-like"/>
</dbReference>
<dbReference type="GeneID" id="1184672"/>
<dbReference type="InterPro" id="IPR007351">
    <property type="entry name" value="YjbR"/>
</dbReference>
<dbReference type="AlphaFoldDB" id="A0A0N0G2T4"/>
<dbReference type="Pfam" id="PF04237">
    <property type="entry name" value="YjbR"/>
    <property type="match status" value="1"/>
</dbReference>
<accession>A0A0N0G2T4</accession>